<dbReference type="Proteomes" id="UP001458880">
    <property type="component" value="Unassembled WGS sequence"/>
</dbReference>
<accession>A0AAW1ITJ4</accession>
<evidence type="ECO:0000313" key="1">
    <source>
        <dbReference type="EMBL" id="KAK9692889.1"/>
    </source>
</evidence>
<keyword evidence="2" id="KW-1185">Reference proteome</keyword>
<proteinExistence type="predicted"/>
<organism evidence="1 2">
    <name type="scientific">Popillia japonica</name>
    <name type="common">Japanese beetle</name>
    <dbReference type="NCBI Taxonomy" id="7064"/>
    <lineage>
        <taxon>Eukaryota</taxon>
        <taxon>Metazoa</taxon>
        <taxon>Ecdysozoa</taxon>
        <taxon>Arthropoda</taxon>
        <taxon>Hexapoda</taxon>
        <taxon>Insecta</taxon>
        <taxon>Pterygota</taxon>
        <taxon>Neoptera</taxon>
        <taxon>Endopterygota</taxon>
        <taxon>Coleoptera</taxon>
        <taxon>Polyphaga</taxon>
        <taxon>Scarabaeiformia</taxon>
        <taxon>Scarabaeidae</taxon>
        <taxon>Rutelinae</taxon>
        <taxon>Popillia</taxon>
    </lineage>
</organism>
<gene>
    <name evidence="1" type="ORF">QE152_g34834</name>
</gene>
<dbReference type="AlphaFoldDB" id="A0AAW1ITJ4"/>
<evidence type="ECO:0000313" key="2">
    <source>
        <dbReference type="Proteomes" id="UP001458880"/>
    </source>
</evidence>
<dbReference type="EMBL" id="JASPKY010000561">
    <property type="protein sequence ID" value="KAK9692889.1"/>
    <property type="molecule type" value="Genomic_DNA"/>
</dbReference>
<sequence length="91" mass="10661">MVDLKGDPQQTPKKSKHGLTISAVKNWLIPEKKTQDTPSFRQRMPESFLRSLRRRSLRVKRTKSLVLPEKRKSGKVFTKCNIIWVFPTIKI</sequence>
<name>A0AAW1ITJ4_POPJA</name>
<protein>
    <submittedName>
        <fullName evidence="1">Uncharacterized protein</fullName>
    </submittedName>
</protein>
<reference evidence="1 2" key="1">
    <citation type="journal article" date="2024" name="BMC Genomics">
        <title>De novo assembly and annotation of Popillia japonica's genome with initial clues to its potential as an invasive pest.</title>
        <authorList>
            <person name="Cucini C."/>
            <person name="Boschi S."/>
            <person name="Funari R."/>
            <person name="Cardaioli E."/>
            <person name="Iannotti N."/>
            <person name="Marturano G."/>
            <person name="Paoli F."/>
            <person name="Bruttini M."/>
            <person name="Carapelli A."/>
            <person name="Frati F."/>
            <person name="Nardi F."/>
        </authorList>
    </citation>
    <scope>NUCLEOTIDE SEQUENCE [LARGE SCALE GENOMIC DNA]</scope>
    <source>
        <strain evidence="1">DMR45628</strain>
    </source>
</reference>
<comment type="caution">
    <text evidence="1">The sequence shown here is derived from an EMBL/GenBank/DDBJ whole genome shotgun (WGS) entry which is preliminary data.</text>
</comment>